<dbReference type="Pfam" id="PF00724">
    <property type="entry name" value="Oxidored_FMN"/>
    <property type="match status" value="1"/>
</dbReference>
<dbReference type="SUPFAM" id="SSF51395">
    <property type="entry name" value="FMN-linked oxidoreductases"/>
    <property type="match status" value="1"/>
</dbReference>
<feature type="domain" description="NADH:flavin oxidoreductase/NADH oxidase N-terminal" evidence="3">
    <location>
        <begin position="5"/>
        <end position="60"/>
    </location>
</feature>
<reference evidence="5" key="1">
    <citation type="journal article" date="2019" name="Int. J. Syst. Evol. Microbiol.">
        <title>The Global Catalogue of Microorganisms (GCM) 10K type strain sequencing project: providing services to taxonomists for standard genome sequencing and annotation.</title>
        <authorList>
            <consortium name="The Broad Institute Genomics Platform"/>
            <consortium name="The Broad Institute Genome Sequencing Center for Infectious Disease"/>
            <person name="Wu L."/>
            <person name="Ma J."/>
        </authorList>
    </citation>
    <scope>NUCLEOTIDE SEQUENCE [LARGE SCALE GENOMIC DNA]</scope>
    <source>
        <strain evidence="5">CGMCC 4.7177</strain>
    </source>
</reference>
<accession>A0ABW4SJ30</accession>
<comment type="caution">
    <text evidence="4">The sequence shown here is derived from an EMBL/GenBank/DDBJ whole genome shotgun (WGS) entry which is preliminary data.</text>
</comment>
<organism evidence="4 5">
    <name type="scientific">Sporosarcina siberiensis</name>
    <dbReference type="NCBI Taxonomy" id="1365606"/>
    <lineage>
        <taxon>Bacteria</taxon>
        <taxon>Bacillati</taxon>
        <taxon>Bacillota</taxon>
        <taxon>Bacilli</taxon>
        <taxon>Bacillales</taxon>
        <taxon>Caryophanaceae</taxon>
        <taxon>Sporosarcina</taxon>
    </lineage>
</organism>
<evidence type="ECO:0000313" key="5">
    <source>
        <dbReference type="Proteomes" id="UP001597218"/>
    </source>
</evidence>
<evidence type="ECO:0000256" key="1">
    <source>
        <dbReference type="ARBA" id="ARBA00022630"/>
    </source>
</evidence>
<dbReference type="InterPro" id="IPR001155">
    <property type="entry name" value="OxRdtase_FMN_N"/>
</dbReference>
<keyword evidence="2" id="KW-0560">Oxidoreductase</keyword>
<dbReference type="EMBL" id="JBHUGI010000035">
    <property type="protein sequence ID" value="MFD1929540.1"/>
    <property type="molecule type" value="Genomic_DNA"/>
</dbReference>
<dbReference type="Proteomes" id="UP001597218">
    <property type="component" value="Unassembled WGS sequence"/>
</dbReference>
<protein>
    <recommendedName>
        <fullName evidence="3">NADH:flavin oxidoreductase/NADH oxidase N-terminal domain-containing protein</fullName>
    </recommendedName>
</protein>
<gene>
    <name evidence="4" type="ORF">ACFSFY_15970</name>
</gene>
<dbReference type="Gene3D" id="3.20.20.70">
    <property type="entry name" value="Aldolase class I"/>
    <property type="match status" value="1"/>
</dbReference>
<sequence length="127" mass="14110">MEYAQKAQELISTPIVVTGGFRSQKGMEEAIANGEIDMVGIARPFVLVPDLANRIFNGSYKTVDAKPIKTGIKLIDKSASLLEIGWYEQQLARIGKSKSPNPNHNVWVSIIQNVLENGRSVFLRRRA</sequence>
<evidence type="ECO:0000313" key="4">
    <source>
        <dbReference type="EMBL" id="MFD1929540.1"/>
    </source>
</evidence>
<dbReference type="InterPro" id="IPR051799">
    <property type="entry name" value="NADH_flavin_oxidoreductase"/>
</dbReference>
<keyword evidence="1" id="KW-0285">Flavoprotein</keyword>
<name>A0ABW4SJ30_9BACL</name>
<dbReference type="InterPro" id="IPR013785">
    <property type="entry name" value="Aldolase_TIM"/>
</dbReference>
<keyword evidence="5" id="KW-1185">Reference proteome</keyword>
<evidence type="ECO:0000259" key="3">
    <source>
        <dbReference type="Pfam" id="PF00724"/>
    </source>
</evidence>
<dbReference type="PANTHER" id="PTHR43656:SF2">
    <property type="entry name" value="BINDING OXIDOREDUCTASE, PUTATIVE (AFU_ORTHOLOGUE AFUA_2G08260)-RELATED"/>
    <property type="match status" value="1"/>
</dbReference>
<evidence type="ECO:0000256" key="2">
    <source>
        <dbReference type="ARBA" id="ARBA00023002"/>
    </source>
</evidence>
<dbReference type="PANTHER" id="PTHR43656">
    <property type="entry name" value="BINDING OXIDOREDUCTASE, PUTATIVE (AFU_ORTHOLOGUE AFUA_2G08260)-RELATED"/>
    <property type="match status" value="1"/>
</dbReference>
<proteinExistence type="predicted"/>
<dbReference type="RefSeq" id="WP_381539924.1">
    <property type="nucleotide sequence ID" value="NZ_JBHUGI010000035.1"/>
</dbReference>